<organism evidence="2 3">
    <name type="scientific">Malassezia globosa (strain ATCC MYA-4612 / CBS 7966)</name>
    <name type="common">Dandruff-associated fungus</name>
    <dbReference type="NCBI Taxonomy" id="425265"/>
    <lineage>
        <taxon>Eukaryota</taxon>
        <taxon>Fungi</taxon>
        <taxon>Dikarya</taxon>
        <taxon>Basidiomycota</taxon>
        <taxon>Ustilaginomycotina</taxon>
        <taxon>Malasseziomycetes</taxon>
        <taxon>Malasseziales</taxon>
        <taxon>Malasseziaceae</taxon>
        <taxon>Malassezia</taxon>
    </lineage>
</organism>
<feature type="compositionally biased region" description="Low complexity" evidence="1">
    <location>
        <begin position="841"/>
        <end position="854"/>
    </location>
</feature>
<dbReference type="Pfam" id="PF12722">
    <property type="entry name" value="Hid1"/>
    <property type="match status" value="1"/>
</dbReference>
<dbReference type="GeneID" id="5854099"/>
<dbReference type="GO" id="GO:0000138">
    <property type="term" value="C:Golgi trans cisterna"/>
    <property type="evidence" value="ECO:0007669"/>
    <property type="project" value="TreeGrafter"/>
</dbReference>
<evidence type="ECO:0000313" key="2">
    <source>
        <dbReference type="EMBL" id="EDP42584.1"/>
    </source>
</evidence>
<dbReference type="PANTHER" id="PTHR21575">
    <property type="entry name" value="PROTEIN HID1"/>
    <property type="match status" value="1"/>
</dbReference>
<dbReference type="STRING" id="425265.A8Q5J0"/>
<dbReference type="PANTHER" id="PTHR21575:SF12">
    <property type="entry name" value="PROTEIN HID1"/>
    <property type="match status" value="1"/>
</dbReference>
<feature type="region of interest" description="Disordered" evidence="1">
    <location>
        <begin position="627"/>
        <end position="682"/>
    </location>
</feature>
<dbReference type="VEuPathDB" id="FungiDB:MGL_2784"/>
<dbReference type="InParanoid" id="A8Q5J0"/>
<gene>
    <name evidence="2" type="ORF">MGL_2784</name>
</gene>
<feature type="region of interest" description="Disordered" evidence="1">
    <location>
        <begin position="1"/>
        <end position="24"/>
    </location>
</feature>
<dbReference type="EMBL" id="AAYY01000010">
    <property type="protein sequence ID" value="EDP42584.1"/>
    <property type="molecule type" value="Genomic_DNA"/>
</dbReference>
<dbReference type="RefSeq" id="XP_001729798.1">
    <property type="nucleotide sequence ID" value="XM_001729746.1"/>
</dbReference>
<dbReference type="FunCoup" id="A8Q5J0">
    <property type="interactions" value="6"/>
</dbReference>
<sequence>MRASSNTRQSVVRPDTKNSYDANPNEEQFILTDGDESTLDPLADRMTDAESIPSTGYILILTLMELLFHSGFTMPWTEEQFVAAGSSDISRVHFTIWEAGIGSPMDLEHTTQEHIQCRTEIMRLLLVLLSKPMYVPAHMLSTTPMQALDFVTCELERPVVLSFLCSLLNTVANYRQADAWKLFGTDVTRDTYTSLCLEMLCALLSHRPDSNENLFEFYAKKLYRESDFLFLINGSRKMFRSSMAVTNGPFEMGSSRATFIKPAQEHVSEMLVVFWVLLRSNKKLREVITQSPGISFDFLSWLLYVPLANKSNPATLGQAQLAIFLLQDLSVHKDFAKCLSKPNSAENITVPVRLLRRQGTLALDVLIESIYLLITTSSGQLSNVYPSLLLILYNTSPYWQRMSVASASRLEQLLHHFASFRFLLSDANHPYLLRLLFDSCSRAIQFNANSNGHLIYVLVRSAHIIERTRTFDLDSALVTIQFARDHYGNNSISNTNETPEAVEKPGPVGLQHQVDLNRPLPPISPDKSLTDGEKIAEREHLSENAGEAKQNREHSTEQEFGSKTEKHPLNGSATLQCEANELQDLDSFTFESEPTKADLNSINNNNSKNMRATDITKPALSEMKDVDAQASDCSESTILEQKSEEISKEENQQEESLFSEEEIGLKTRQENPPPVPPKAKESYSREQLDQIASTVGKHGFVPNQEWVNTWLSKLSFDVLKPMLDYLVPRMNEFCASPPVMNSAAAHEQVLAFLRDQPLSEVIPSAPEPQACSFEWTDQNSVWFQSYVWGLIYAVGVTPFAIWYETHTHLFEIHVEQPAESAVSKAVHAFSLLTSSLLSQTPFSWSQSSSSPDSAESSRDKSSP</sequence>
<dbReference type="GO" id="GO:0016020">
    <property type="term" value="C:membrane"/>
    <property type="evidence" value="ECO:0007669"/>
    <property type="project" value="TreeGrafter"/>
</dbReference>
<comment type="caution">
    <text evidence="2">The sequence shown here is derived from an EMBL/GenBank/DDBJ whole genome shotgun (WGS) entry which is preliminary data.</text>
</comment>
<protein>
    <submittedName>
        <fullName evidence="2">Uncharacterized protein</fullName>
    </submittedName>
</protein>
<dbReference type="InterPro" id="IPR026705">
    <property type="entry name" value="Hid-1/Ecm30"/>
</dbReference>
<accession>A8Q5J0</accession>
<feature type="compositionally biased region" description="Polar residues" evidence="1">
    <location>
        <begin position="1"/>
        <end position="10"/>
    </location>
</feature>
<dbReference type="OMA" id="MIVYPLP"/>
<name>A8Q5J0_MALGO</name>
<feature type="compositionally biased region" description="Basic and acidic residues" evidence="1">
    <location>
        <begin position="528"/>
        <end position="542"/>
    </location>
</feature>
<feature type="compositionally biased region" description="Basic and acidic residues" evidence="1">
    <location>
        <begin position="549"/>
        <end position="568"/>
    </location>
</feature>
<reference evidence="2 3" key="1">
    <citation type="journal article" date="2007" name="Proc. Natl. Acad. Sci. U.S.A.">
        <title>Dandruff-associated Malassezia genomes reveal convergent and divergent virulence traits shared with plant and human fungal pathogens.</title>
        <authorList>
            <person name="Xu J."/>
            <person name="Saunders C.W."/>
            <person name="Hu P."/>
            <person name="Grant R.A."/>
            <person name="Boekhout T."/>
            <person name="Kuramae E.E."/>
            <person name="Kronstad J.W."/>
            <person name="Deangelis Y.M."/>
            <person name="Reeder N.L."/>
            <person name="Johnstone K.R."/>
            <person name="Leland M."/>
            <person name="Fieno A.M."/>
            <person name="Begley W.M."/>
            <person name="Sun Y."/>
            <person name="Lacey M.P."/>
            <person name="Chaudhary T."/>
            <person name="Keough T."/>
            <person name="Chu L."/>
            <person name="Sears R."/>
            <person name="Yuan B."/>
            <person name="Dawson T.L.Jr."/>
        </authorList>
    </citation>
    <scope>NUCLEOTIDE SEQUENCE [LARGE SCALE GENOMIC DNA]</scope>
    <source>
        <strain evidence="3">ATCC MYA-4612 / CBS 7966</strain>
    </source>
</reference>
<feature type="region of interest" description="Disordered" evidence="1">
    <location>
        <begin position="489"/>
        <end position="570"/>
    </location>
</feature>
<dbReference type="Proteomes" id="UP000008837">
    <property type="component" value="Unassembled WGS sequence"/>
</dbReference>
<evidence type="ECO:0000313" key="3">
    <source>
        <dbReference type="Proteomes" id="UP000008837"/>
    </source>
</evidence>
<feature type="compositionally biased region" description="Polar residues" evidence="1">
    <location>
        <begin position="489"/>
        <end position="498"/>
    </location>
</feature>
<dbReference type="OrthoDB" id="432953at2759"/>
<dbReference type="KEGG" id="mgl:MGL_2784"/>
<keyword evidence="3" id="KW-1185">Reference proteome</keyword>
<dbReference type="GO" id="GO:0005797">
    <property type="term" value="C:Golgi medial cisterna"/>
    <property type="evidence" value="ECO:0007669"/>
    <property type="project" value="TreeGrafter"/>
</dbReference>
<feature type="compositionally biased region" description="Basic and acidic residues" evidence="1">
    <location>
        <begin position="641"/>
        <end position="651"/>
    </location>
</feature>
<feature type="region of interest" description="Disordered" evidence="1">
    <location>
        <begin position="841"/>
        <end position="863"/>
    </location>
</feature>
<dbReference type="AlphaFoldDB" id="A8Q5J0"/>
<proteinExistence type="predicted"/>
<evidence type="ECO:0000256" key="1">
    <source>
        <dbReference type="SAM" id="MobiDB-lite"/>
    </source>
</evidence>